<dbReference type="Gene3D" id="3.40.630.30">
    <property type="match status" value="1"/>
</dbReference>
<gene>
    <name evidence="2" type="ORF">AQJ64_22440</name>
</gene>
<dbReference type="InterPro" id="IPR016181">
    <property type="entry name" value="Acyl_CoA_acyltransferase"/>
</dbReference>
<dbReference type="EMBL" id="LMWW01000036">
    <property type="protein sequence ID" value="KUN81180.1"/>
    <property type="molecule type" value="Genomic_DNA"/>
</dbReference>
<evidence type="ECO:0000313" key="2">
    <source>
        <dbReference type="EMBL" id="KUN81180.1"/>
    </source>
</evidence>
<dbReference type="OrthoDB" id="3395054at2"/>
<sequence>MIWSRLRRGRAAPGLPLPGTCGHRRHTLRTERLLLYTPETHLDLAVCRAAGADPEAQRWLGWDDLGVMADAGVREALVRLRPADAGVRPPLPGIPLLLARPFEPGPEQADVLIAVRLDDGRYAGYTELAPGTGEIGGWLAPHARGLGLGAELFRAAALLGHDHLGLDAVRAGYEPANTASARALSRAGFVPADGPPRHRLGNGRVIDARWLEHTSPTPPGRCFGAPPVAKAP</sequence>
<keyword evidence="3" id="KW-1185">Reference proteome</keyword>
<dbReference type="RefSeq" id="WP_059202919.1">
    <property type="nucleotide sequence ID" value="NZ_JBIRRP010000004.1"/>
</dbReference>
<feature type="domain" description="N-acetyltransferase" evidence="1">
    <location>
        <begin position="78"/>
        <end position="212"/>
    </location>
</feature>
<dbReference type="STRING" id="1943.AQJ64_22440"/>
<reference evidence="2 3" key="1">
    <citation type="submission" date="2015-10" db="EMBL/GenBank/DDBJ databases">
        <title>Draft genome sequence of Streptomyces griseoruber DSM 40281, type strain for the species Streptomyces griseoruber.</title>
        <authorList>
            <person name="Ruckert C."/>
            <person name="Winkler A."/>
            <person name="Kalinowski J."/>
            <person name="Kampfer P."/>
            <person name="Glaeser S."/>
        </authorList>
    </citation>
    <scope>NUCLEOTIDE SEQUENCE [LARGE SCALE GENOMIC DNA]</scope>
    <source>
        <strain evidence="2 3">DSM 40281</strain>
    </source>
</reference>
<dbReference type="SUPFAM" id="SSF55729">
    <property type="entry name" value="Acyl-CoA N-acyltransferases (Nat)"/>
    <property type="match status" value="1"/>
</dbReference>
<organism evidence="2 3">
    <name type="scientific">Streptomyces griseoruber</name>
    <dbReference type="NCBI Taxonomy" id="1943"/>
    <lineage>
        <taxon>Bacteria</taxon>
        <taxon>Bacillati</taxon>
        <taxon>Actinomycetota</taxon>
        <taxon>Actinomycetes</taxon>
        <taxon>Kitasatosporales</taxon>
        <taxon>Streptomycetaceae</taxon>
        <taxon>Streptomyces</taxon>
    </lineage>
</organism>
<accession>A0A124I2P6</accession>
<protein>
    <recommendedName>
        <fullName evidence="1">N-acetyltransferase domain-containing protein</fullName>
    </recommendedName>
</protein>
<dbReference type="InterPro" id="IPR000182">
    <property type="entry name" value="GNAT_dom"/>
</dbReference>
<dbReference type="GO" id="GO:0016747">
    <property type="term" value="F:acyltransferase activity, transferring groups other than amino-acyl groups"/>
    <property type="evidence" value="ECO:0007669"/>
    <property type="project" value="InterPro"/>
</dbReference>
<dbReference type="AlphaFoldDB" id="A0A124I2P6"/>
<dbReference type="PROSITE" id="PS51186">
    <property type="entry name" value="GNAT"/>
    <property type="match status" value="1"/>
</dbReference>
<dbReference type="Proteomes" id="UP000052982">
    <property type="component" value="Unassembled WGS sequence"/>
</dbReference>
<name>A0A124I2P6_9ACTN</name>
<evidence type="ECO:0000259" key="1">
    <source>
        <dbReference type="PROSITE" id="PS51186"/>
    </source>
</evidence>
<dbReference type="Pfam" id="PF13302">
    <property type="entry name" value="Acetyltransf_3"/>
    <property type="match status" value="1"/>
</dbReference>
<comment type="caution">
    <text evidence="2">The sequence shown here is derived from an EMBL/GenBank/DDBJ whole genome shotgun (WGS) entry which is preliminary data.</text>
</comment>
<evidence type="ECO:0000313" key="3">
    <source>
        <dbReference type="Proteomes" id="UP000052982"/>
    </source>
</evidence>
<proteinExistence type="predicted"/>